<comment type="function">
    <text evidence="4">Required for flagellar hook formation. May act as a scaffolding protein.</text>
</comment>
<comment type="caution">
    <text evidence="6">The sequence shown here is derived from an EMBL/GenBank/DDBJ whole genome shotgun (WGS) entry which is preliminary data.</text>
</comment>
<sequence>MTTVSPPSATGTGTTTSSSSTAATTTASTAAAAQLNFNSFLTLMIAQMKNQDPTSPTDPSQYLTQISQMSAVQQGVLTNTKLDSMLTQSSLTQAEGAIGKSVTSADGSTTGTVTSVKLASDGSVTATLVGGKTLTLDNTVTVAAAGTSA</sequence>
<dbReference type="Proteomes" id="UP000289411">
    <property type="component" value="Unassembled WGS sequence"/>
</dbReference>
<dbReference type="EMBL" id="QYBC01000005">
    <property type="protein sequence ID" value="RYB05965.1"/>
    <property type="molecule type" value="Genomic_DNA"/>
</dbReference>
<dbReference type="OrthoDB" id="9785233at2"/>
<gene>
    <name evidence="6" type="primary">flgD</name>
    <name evidence="6" type="ORF">D3272_07145</name>
</gene>
<evidence type="ECO:0000313" key="6">
    <source>
        <dbReference type="EMBL" id="RYB05965.1"/>
    </source>
</evidence>
<dbReference type="RefSeq" id="WP_129218475.1">
    <property type="nucleotide sequence ID" value="NZ_QYBC01000005.1"/>
</dbReference>
<proteinExistence type="inferred from homology"/>
<evidence type="ECO:0000256" key="4">
    <source>
        <dbReference type="ARBA" id="ARBA00024746"/>
    </source>
</evidence>
<reference evidence="6 7" key="1">
    <citation type="submission" date="2018-09" db="EMBL/GenBank/DDBJ databases">
        <authorList>
            <person name="Grouzdev D.S."/>
            <person name="Krutkina M.S."/>
        </authorList>
    </citation>
    <scope>NUCLEOTIDE SEQUENCE [LARGE SCALE GENOMIC DNA]</scope>
    <source>
        <strain evidence="6 7">RmlP001</strain>
    </source>
</reference>
<dbReference type="Pfam" id="PF03963">
    <property type="entry name" value="FlgD"/>
    <property type="match status" value="1"/>
</dbReference>
<name>A0A4V1RIW3_9HYPH</name>
<comment type="similarity">
    <text evidence="1">Belongs to the FlgD family.</text>
</comment>
<dbReference type="GO" id="GO:0044781">
    <property type="term" value="P:bacterial-type flagellum organization"/>
    <property type="evidence" value="ECO:0007669"/>
    <property type="project" value="UniProtKB-KW"/>
</dbReference>
<dbReference type="InterPro" id="IPR037925">
    <property type="entry name" value="FlgE/F/G-like"/>
</dbReference>
<protein>
    <recommendedName>
        <fullName evidence="2">Basal-body rod modification protein FlgD</fullName>
    </recommendedName>
</protein>
<dbReference type="SUPFAM" id="SSF117143">
    <property type="entry name" value="Flagellar hook protein flgE"/>
    <property type="match status" value="1"/>
</dbReference>
<reference evidence="6 7" key="2">
    <citation type="submission" date="2019-02" db="EMBL/GenBank/DDBJ databases">
        <title>'Lichenibacterium ramalinii' gen. nov. sp. nov., 'Lichenibacterium minor' gen. nov. sp. nov.</title>
        <authorList>
            <person name="Pankratov T."/>
        </authorList>
    </citation>
    <scope>NUCLEOTIDE SEQUENCE [LARGE SCALE GENOMIC DNA]</scope>
    <source>
        <strain evidence="6 7">RmlP001</strain>
    </source>
</reference>
<feature type="region of interest" description="Disordered" evidence="5">
    <location>
        <begin position="1"/>
        <end position="22"/>
    </location>
</feature>
<evidence type="ECO:0000256" key="5">
    <source>
        <dbReference type="SAM" id="MobiDB-lite"/>
    </source>
</evidence>
<evidence type="ECO:0000256" key="2">
    <source>
        <dbReference type="ARBA" id="ARBA00016013"/>
    </source>
</evidence>
<dbReference type="InterPro" id="IPR005648">
    <property type="entry name" value="FlgD"/>
</dbReference>
<organism evidence="6 7">
    <name type="scientific">Lichenibacterium ramalinae</name>
    <dbReference type="NCBI Taxonomy" id="2316527"/>
    <lineage>
        <taxon>Bacteria</taxon>
        <taxon>Pseudomonadati</taxon>
        <taxon>Pseudomonadota</taxon>
        <taxon>Alphaproteobacteria</taxon>
        <taxon>Hyphomicrobiales</taxon>
        <taxon>Lichenihabitantaceae</taxon>
        <taxon>Lichenibacterium</taxon>
    </lineage>
</organism>
<keyword evidence="6" id="KW-0282">Flagellum</keyword>
<evidence type="ECO:0000313" key="7">
    <source>
        <dbReference type="Proteomes" id="UP000289411"/>
    </source>
</evidence>
<keyword evidence="3" id="KW-1005">Bacterial flagellum biogenesis</keyword>
<dbReference type="AlphaFoldDB" id="A0A4V1RIW3"/>
<dbReference type="NCBIfam" id="NF004670">
    <property type="entry name" value="PRK06009.1"/>
    <property type="match status" value="1"/>
</dbReference>
<keyword evidence="7" id="KW-1185">Reference proteome</keyword>
<keyword evidence="6" id="KW-0969">Cilium</keyword>
<keyword evidence="6" id="KW-0966">Cell projection</keyword>
<evidence type="ECO:0000256" key="3">
    <source>
        <dbReference type="ARBA" id="ARBA00022795"/>
    </source>
</evidence>
<accession>A0A4V1RIW3</accession>
<evidence type="ECO:0000256" key="1">
    <source>
        <dbReference type="ARBA" id="ARBA00010577"/>
    </source>
</evidence>